<dbReference type="GeneID" id="19326627"/>
<keyword evidence="3" id="KW-1185">Reference proteome</keyword>
<dbReference type="Gene3D" id="3.10.450.50">
    <property type="match status" value="1"/>
</dbReference>
<sequence>MEDPTKTAPPPLPSAPAVELSPTLTLQPPLSRRGRGPGIVIVVSDEADIKNNTNPTKTLDPVPIQKWAEEGYVVAQLKKPSANASSWKFEEDLKSAIDALKSHETCTEKSKFAAVVYSSEGITDLGAALDSATEIVAVVSFGTLPQPCKAPKLSHIIEKGLPKSTSNGDVIYRYDLKSPLFVLPTHAHFAPAPASVAHSRSLEFIKRRLDGPWFDLEAIWDEHTSFEFSNRSVEHTMATMVQEPYVNHIPTMTGGIGREKLSAFYAHHFIFNNPDDANLELVSRTVGIDRIVDEFLFCMTHDKEVDWLIPGLPPTGKYVRIPFTAVVNIRGDRLYHEHISWDQLTVLFQLGLMPEYLPFPSSDGKKLEYRVPGAGVECAEKLEDENAAPSNEMFKFAVREASS</sequence>
<dbReference type="RefSeq" id="XP_007916746.1">
    <property type="nucleotide sequence ID" value="XM_007918555.1"/>
</dbReference>
<dbReference type="InterPro" id="IPR032710">
    <property type="entry name" value="NTF2-like_dom_sf"/>
</dbReference>
<protein>
    <submittedName>
        <fullName evidence="2">Putative lea domain protein</fullName>
    </submittedName>
</protein>
<name>R8BGL1_PHAM7</name>
<dbReference type="InterPro" id="IPR009959">
    <property type="entry name" value="Cyclase_SnoaL-like"/>
</dbReference>
<dbReference type="PANTHER" id="PTHR38436:SF3">
    <property type="entry name" value="CARBOXYMETHYLENEBUTENOLIDASE-RELATED"/>
    <property type="match status" value="1"/>
</dbReference>
<accession>R8BGL1</accession>
<evidence type="ECO:0000313" key="2">
    <source>
        <dbReference type="EMBL" id="EON98458.1"/>
    </source>
</evidence>
<feature type="region of interest" description="Disordered" evidence="1">
    <location>
        <begin position="1"/>
        <end position="32"/>
    </location>
</feature>
<dbReference type="KEGG" id="tmn:UCRPA7_6013"/>
<reference evidence="3" key="1">
    <citation type="journal article" date="2013" name="Genome Announc.">
        <title>Draft genome sequence of the ascomycete Phaeoacremonium aleophilum strain UCR-PA7, a causal agent of the esca disease complex in grapevines.</title>
        <authorList>
            <person name="Blanco-Ulate B."/>
            <person name="Rolshausen P."/>
            <person name="Cantu D."/>
        </authorList>
    </citation>
    <scope>NUCLEOTIDE SEQUENCE [LARGE SCALE GENOMIC DNA]</scope>
    <source>
        <strain evidence="3">UCR-PA7</strain>
    </source>
</reference>
<proteinExistence type="predicted"/>
<dbReference type="GO" id="GO:0030638">
    <property type="term" value="P:polyketide metabolic process"/>
    <property type="evidence" value="ECO:0007669"/>
    <property type="project" value="InterPro"/>
</dbReference>
<gene>
    <name evidence="2" type="ORF">UCRPA7_6013</name>
</gene>
<organism evidence="2 3">
    <name type="scientific">Phaeoacremonium minimum (strain UCR-PA7)</name>
    <name type="common">Esca disease fungus</name>
    <name type="synonym">Togninia minima</name>
    <dbReference type="NCBI Taxonomy" id="1286976"/>
    <lineage>
        <taxon>Eukaryota</taxon>
        <taxon>Fungi</taxon>
        <taxon>Dikarya</taxon>
        <taxon>Ascomycota</taxon>
        <taxon>Pezizomycotina</taxon>
        <taxon>Sordariomycetes</taxon>
        <taxon>Sordariomycetidae</taxon>
        <taxon>Togniniales</taxon>
        <taxon>Togniniaceae</taxon>
        <taxon>Phaeoacremonium</taxon>
    </lineage>
</organism>
<dbReference type="SUPFAM" id="SSF54427">
    <property type="entry name" value="NTF2-like"/>
    <property type="match status" value="1"/>
</dbReference>
<dbReference type="PANTHER" id="PTHR38436">
    <property type="entry name" value="POLYKETIDE CYCLASE SNOAL-LIKE DOMAIN"/>
    <property type="match status" value="1"/>
</dbReference>
<feature type="compositionally biased region" description="Low complexity" evidence="1">
    <location>
        <begin position="20"/>
        <end position="31"/>
    </location>
</feature>
<evidence type="ECO:0000256" key="1">
    <source>
        <dbReference type="SAM" id="MobiDB-lite"/>
    </source>
</evidence>
<dbReference type="Proteomes" id="UP000014074">
    <property type="component" value="Unassembled WGS sequence"/>
</dbReference>
<dbReference type="eggNOG" id="ENOG502QWD6">
    <property type="taxonomic scope" value="Eukaryota"/>
</dbReference>
<evidence type="ECO:0000313" key="3">
    <source>
        <dbReference type="Proteomes" id="UP000014074"/>
    </source>
</evidence>
<dbReference type="HOGENOM" id="CLU_032662_0_0_1"/>
<dbReference type="EMBL" id="KB933216">
    <property type="protein sequence ID" value="EON98458.1"/>
    <property type="molecule type" value="Genomic_DNA"/>
</dbReference>
<dbReference type="AlphaFoldDB" id="R8BGL1"/>
<dbReference type="OrthoDB" id="5440at2759"/>